<dbReference type="GO" id="GO:0046872">
    <property type="term" value="F:metal ion binding"/>
    <property type="evidence" value="ECO:0007669"/>
    <property type="project" value="UniProtKB-KW"/>
</dbReference>
<comment type="cofactor">
    <cofactor evidence="1">
        <name>Mg(2+)</name>
        <dbReference type="ChEBI" id="CHEBI:18420"/>
    </cofactor>
</comment>
<dbReference type="InterPro" id="IPR034291">
    <property type="entry name" value="TMP_synthase"/>
</dbReference>
<evidence type="ECO:0000256" key="4">
    <source>
        <dbReference type="ARBA" id="ARBA00022679"/>
    </source>
</evidence>
<dbReference type="PANTHER" id="PTHR20857">
    <property type="entry name" value="THIAMINE-PHOSPHATE PYROPHOSPHORYLASE"/>
    <property type="match status" value="1"/>
</dbReference>
<comment type="catalytic activity">
    <reaction evidence="8">
        <text>4-methyl-5-(2-phosphooxyethyl)-thiazole + 4-amino-2-methyl-5-(diphosphooxymethyl)pyrimidine + H(+) = thiamine phosphate + diphosphate</text>
        <dbReference type="Rhea" id="RHEA:22328"/>
        <dbReference type="ChEBI" id="CHEBI:15378"/>
        <dbReference type="ChEBI" id="CHEBI:33019"/>
        <dbReference type="ChEBI" id="CHEBI:37575"/>
        <dbReference type="ChEBI" id="CHEBI:57841"/>
        <dbReference type="ChEBI" id="CHEBI:58296"/>
        <dbReference type="EC" id="2.5.1.3"/>
    </reaction>
</comment>
<evidence type="ECO:0000256" key="3">
    <source>
        <dbReference type="ARBA" id="ARBA00012830"/>
    </source>
</evidence>
<organism evidence="13 14">
    <name type="scientific">Geodia barretti</name>
    <name type="common">Barrett's horny sponge</name>
    <dbReference type="NCBI Taxonomy" id="519541"/>
    <lineage>
        <taxon>Eukaryota</taxon>
        <taxon>Metazoa</taxon>
        <taxon>Porifera</taxon>
        <taxon>Demospongiae</taxon>
        <taxon>Heteroscleromorpha</taxon>
        <taxon>Tetractinellida</taxon>
        <taxon>Astrophorina</taxon>
        <taxon>Geodiidae</taxon>
        <taxon>Geodia</taxon>
    </lineage>
</organism>
<proteinExistence type="inferred from homology"/>
<evidence type="ECO:0000313" key="14">
    <source>
        <dbReference type="Proteomes" id="UP001174909"/>
    </source>
</evidence>
<comment type="caution">
    <text evidence="13">The sequence shown here is derived from an EMBL/GenBank/DDBJ whole genome shotgun (WGS) entry which is preliminary data.</text>
</comment>
<dbReference type="GO" id="GO:0004789">
    <property type="term" value="F:thiamine-phosphate diphosphorylase activity"/>
    <property type="evidence" value="ECO:0007669"/>
    <property type="project" value="UniProtKB-EC"/>
</dbReference>
<comment type="catalytic activity">
    <reaction evidence="10">
        <text>2-[(2R,5Z)-2-carboxy-4-methylthiazol-5(2H)-ylidene]ethyl phosphate + 4-amino-2-methyl-5-(diphosphooxymethyl)pyrimidine + 2 H(+) = thiamine phosphate + CO2 + diphosphate</text>
        <dbReference type="Rhea" id="RHEA:47844"/>
        <dbReference type="ChEBI" id="CHEBI:15378"/>
        <dbReference type="ChEBI" id="CHEBI:16526"/>
        <dbReference type="ChEBI" id="CHEBI:33019"/>
        <dbReference type="ChEBI" id="CHEBI:37575"/>
        <dbReference type="ChEBI" id="CHEBI:57841"/>
        <dbReference type="ChEBI" id="CHEBI:62899"/>
        <dbReference type="EC" id="2.5.1.3"/>
    </reaction>
</comment>
<name>A0AA35TH63_GEOBA</name>
<dbReference type="EC" id="2.5.1.3" evidence="3"/>
<dbReference type="NCBIfam" id="TIGR00693">
    <property type="entry name" value="thiE"/>
    <property type="match status" value="1"/>
</dbReference>
<keyword evidence="6" id="KW-0460">Magnesium</keyword>
<feature type="domain" description="Thiamine phosphate synthase/TenI" evidence="12">
    <location>
        <begin position="139"/>
        <end position="322"/>
    </location>
</feature>
<feature type="non-terminal residue" evidence="13">
    <location>
        <position position="1"/>
    </location>
</feature>
<evidence type="ECO:0000256" key="8">
    <source>
        <dbReference type="ARBA" id="ARBA00047334"/>
    </source>
</evidence>
<dbReference type="EMBL" id="CASHTH010003649">
    <property type="protein sequence ID" value="CAI8047523.1"/>
    <property type="molecule type" value="Genomic_DNA"/>
</dbReference>
<evidence type="ECO:0000256" key="2">
    <source>
        <dbReference type="ARBA" id="ARBA00005165"/>
    </source>
</evidence>
<dbReference type="InterPro" id="IPR022998">
    <property type="entry name" value="ThiamineP_synth_TenI"/>
</dbReference>
<accession>A0AA35TH63</accession>
<evidence type="ECO:0000259" key="12">
    <source>
        <dbReference type="Pfam" id="PF02581"/>
    </source>
</evidence>
<feature type="region of interest" description="Disordered" evidence="11">
    <location>
        <begin position="1"/>
        <end position="28"/>
    </location>
</feature>
<evidence type="ECO:0000256" key="10">
    <source>
        <dbReference type="ARBA" id="ARBA00047883"/>
    </source>
</evidence>
<dbReference type="HAMAP" id="MF_00097">
    <property type="entry name" value="TMP_synthase"/>
    <property type="match status" value="1"/>
</dbReference>
<dbReference type="CDD" id="cd00564">
    <property type="entry name" value="TMP_TenI"/>
    <property type="match status" value="1"/>
</dbReference>
<keyword evidence="4" id="KW-0808">Transferase</keyword>
<feature type="compositionally biased region" description="Basic residues" evidence="11">
    <location>
        <begin position="1"/>
        <end position="16"/>
    </location>
</feature>
<keyword evidence="14" id="KW-1185">Reference proteome</keyword>
<dbReference type="SUPFAM" id="SSF51391">
    <property type="entry name" value="Thiamin phosphate synthase"/>
    <property type="match status" value="1"/>
</dbReference>
<dbReference type="GO" id="GO:0009228">
    <property type="term" value="P:thiamine biosynthetic process"/>
    <property type="evidence" value="ECO:0007669"/>
    <property type="project" value="UniProtKB-KW"/>
</dbReference>
<keyword evidence="5" id="KW-0479">Metal-binding</keyword>
<keyword evidence="7" id="KW-0784">Thiamine biosynthesis</keyword>
<dbReference type="PANTHER" id="PTHR20857:SF15">
    <property type="entry name" value="THIAMINE-PHOSPHATE SYNTHASE"/>
    <property type="match status" value="1"/>
</dbReference>
<evidence type="ECO:0000256" key="6">
    <source>
        <dbReference type="ARBA" id="ARBA00022842"/>
    </source>
</evidence>
<dbReference type="Gene3D" id="3.20.20.70">
    <property type="entry name" value="Aldolase class I"/>
    <property type="match status" value="1"/>
</dbReference>
<comment type="pathway">
    <text evidence="2">Cofactor biosynthesis; thiamine diphosphate biosynthesis; thiamine phosphate from 4-amino-2-methyl-5-diphosphomethylpyrimidine and 4-methyl-5-(2-phosphoethyl)-thiazole: step 1/1.</text>
</comment>
<comment type="catalytic activity">
    <reaction evidence="9">
        <text>2-(2-carboxy-4-methylthiazol-5-yl)ethyl phosphate + 4-amino-2-methyl-5-(diphosphooxymethyl)pyrimidine + 2 H(+) = thiamine phosphate + CO2 + diphosphate</text>
        <dbReference type="Rhea" id="RHEA:47848"/>
        <dbReference type="ChEBI" id="CHEBI:15378"/>
        <dbReference type="ChEBI" id="CHEBI:16526"/>
        <dbReference type="ChEBI" id="CHEBI:33019"/>
        <dbReference type="ChEBI" id="CHEBI:37575"/>
        <dbReference type="ChEBI" id="CHEBI:57841"/>
        <dbReference type="ChEBI" id="CHEBI:62890"/>
        <dbReference type="EC" id="2.5.1.3"/>
    </reaction>
</comment>
<dbReference type="Proteomes" id="UP001174909">
    <property type="component" value="Unassembled WGS sequence"/>
</dbReference>
<reference evidence="13" key="1">
    <citation type="submission" date="2023-03" db="EMBL/GenBank/DDBJ databases">
        <authorList>
            <person name="Steffen K."/>
            <person name="Cardenas P."/>
        </authorList>
    </citation>
    <scope>NUCLEOTIDE SEQUENCE</scope>
</reference>
<gene>
    <name evidence="13" type="ORF">GBAR_LOCUS26266</name>
</gene>
<dbReference type="InterPro" id="IPR036206">
    <property type="entry name" value="ThiamineP_synth_sf"/>
</dbReference>
<evidence type="ECO:0000313" key="13">
    <source>
        <dbReference type="EMBL" id="CAI8047523.1"/>
    </source>
</evidence>
<dbReference type="AlphaFoldDB" id="A0AA35TH63"/>
<sequence length="346" mass="36490">GHRSGIHRRCPRRRSPQRNAIVTTNPDNNPSNLLPALVGCLEALLASETLPEGLIAGEIGWLDSGLASARPESIQVGRPENRSNAITLINTARNILSILEATGAVEIDSALQLHRALDDANQRAGRTLRREQADRIRGLYVIIDPEVTGGREPIEVAKAAINGGARMLQLRDKLRDKGEQMPLAIALRDLCAANQALLIINDHADISAALGPEHVGLHVGQTDLAVADARKILAPGQLLGRSNRDIDLIIESQEMGADHVAFGSMYNTTTKPMIRDPQGPERLKQARAVAQVPLVAIGGITVDNVAPVVEAGADAICVTAAVGSAPDPEAAAAGLTEAIRAAGGRV</sequence>
<dbReference type="GO" id="GO:0005737">
    <property type="term" value="C:cytoplasm"/>
    <property type="evidence" value="ECO:0007669"/>
    <property type="project" value="TreeGrafter"/>
</dbReference>
<dbReference type="InterPro" id="IPR013785">
    <property type="entry name" value="Aldolase_TIM"/>
</dbReference>
<evidence type="ECO:0000256" key="5">
    <source>
        <dbReference type="ARBA" id="ARBA00022723"/>
    </source>
</evidence>
<evidence type="ECO:0000256" key="11">
    <source>
        <dbReference type="SAM" id="MobiDB-lite"/>
    </source>
</evidence>
<evidence type="ECO:0000256" key="9">
    <source>
        <dbReference type="ARBA" id="ARBA00047851"/>
    </source>
</evidence>
<protein>
    <recommendedName>
        <fullName evidence="3">thiamine phosphate synthase</fullName>
        <ecNumber evidence="3">2.5.1.3</ecNumber>
    </recommendedName>
</protein>
<evidence type="ECO:0000256" key="1">
    <source>
        <dbReference type="ARBA" id="ARBA00001946"/>
    </source>
</evidence>
<evidence type="ECO:0000256" key="7">
    <source>
        <dbReference type="ARBA" id="ARBA00022977"/>
    </source>
</evidence>
<dbReference type="Pfam" id="PF02581">
    <property type="entry name" value="TMP-TENI"/>
    <property type="match status" value="1"/>
</dbReference>